<comment type="caution">
    <text evidence="2">The sequence shown here is derived from an EMBL/GenBank/DDBJ whole genome shotgun (WGS) entry which is preliminary data.</text>
</comment>
<evidence type="ECO:0000259" key="1">
    <source>
        <dbReference type="PROSITE" id="PS51729"/>
    </source>
</evidence>
<dbReference type="InterPro" id="IPR016181">
    <property type="entry name" value="Acyl_CoA_acyltransferase"/>
</dbReference>
<dbReference type="RefSeq" id="WP_021697209.1">
    <property type="nucleotide sequence ID" value="NZ_BATC01000018.1"/>
</dbReference>
<dbReference type="AlphaFoldDB" id="A0A8E0N8Z7"/>
<dbReference type="Pfam" id="PF14542">
    <property type="entry name" value="Acetyltransf_CG"/>
    <property type="match status" value="1"/>
</dbReference>
<dbReference type="EMBL" id="BATC01000018">
    <property type="protein sequence ID" value="GAD59114.1"/>
    <property type="molecule type" value="Genomic_DNA"/>
</dbReference>
<evidence type="ECO:0000313" key="2">
    <source>
        <dbReference type="EMBL" id="GAD59114.1"/>
    </source>
</evidence>
<proteinExistence type="predicted"/>
<dbReference type="Proteomes" id="UP000016569">
    <property type="component" value="Unassembled WGS sequence"/>
</dbReference>
<feature type="domain" description="N-acetyltransferase" evidence="1">
    <location>
        <begin position="8"/>
        <end position="81"/>
    </location>
</feature>
<dbReference type="Gene3D" id="3.40.630.30">
    <property type="match status" value="1"/>
</dbReference>
<reference evidence="3" key="1">
    <citation type="journal article" date="2013" name="Genome Announc.">
        <title>Draft Genome Sequence of the Dimorphic Prosthecate Bacterium Brevundimonas abyssalis TAR-001T.</title>
        <authorList>
            <person name="Tsubouchi T."/>
            <person name="Nishi S."/>
            <person name="Usui K."/>
            <person name="Shimane Y."/>
            <person name="Takaki Y."/>
            <person name="Maruyama T."/>
            <person name="Hatada Y."/>
        </authorList>
    </citation>
    <scope>NUCLEOTIDE SEQUENCE [LARGE SCALE GENOMIC DNA]</scope>
    <source>
        <strain evidence="3">TAR-001</strain>
    </source>
</reference>
<dbReference type="InterPro" id="IPR031165">
    <property type="entry name" value="GNAT_YJDJ"/>
</dbReference>
<name>A0A8E0N8Z7_9CAUL</name>
<gene>
    <name evidence="2" type="ORF">MBEBAB_1364</name>
</gene>
<keyword evidence="3" id="KW-1185">Reference proteome</keyword>
<sequence length="81" mass="8341">MTEQGAFTDNTEAKRYELAVDGGIIVATYNLVDGGVMITETITPVPLEGKGHASALARHVLADIEARGSRSCPSAPSSPAG</sequence>
<dbReference type="SUPFAM" id="SSF55729">
    <property type="entry name" value="Acyl-CoA N-acyltransferases (Nat)"/>
    <property type="match status" value="1"/>
</dbReference>
<dbReference type="PROSITE" id="PS51729">
    <property type="entry name" value="GNAT_YJDJ"/>
    <property type="match status" value="1"/>
</dbReference>
<organism evidence="2 3">
    <name type="scientific">Brevundimonas abyssalis TAR-001</name>
    <dbReference type="NCBI Taxonomy" id="1391729"/>
    <lineage>
        <taxon>Bacteria</taxon>
        <taxon>Pseudomonadati</taxon>
        <taxon>Pseudomonadota</taxon>
        <taxon>Alphaproteobacteria</taxon>
        <taxon>Caulobacterales</taxon>
        <taxon>Caulobacteraceae</taxon>
        <taxon>Brevundimonas</taxon>
    </lineage>
</organism>
<accession>A0A8E0N8Z7</accession>
<evidence type="ECO:0000313" key="3">
    <source>
        <dbReference type="Proteomes" id="UP000016569"/>
    </source>
</evidence>
<protein>
    <recommendedName>
        <fullName evidence="1">N-acetyltransferase domain-containing protein</fullName>
    </recommendedName>
</protein>